<dbReference type="AlphaFoldDB" id="A0A8X6S3X1"/>
<organism evidence="1 2">
    <name type="scientific">Trichonephila clavipes</name>
    <name type="common">Golden silk orbweaver</name>
    <name type="synonym">Nephila clavipes</name>
    <dbReference type="NCBI Taxonomy" id="2585209"/>
    <lineage>
        <taxon>Eukaryota</taxon>
        <taxon>Metazoa</taxon>
        <taxon>Ecdysozoa</taxon>
        <taxon>Arthropoda</taxon>
        <taxon>Chelicerata</taxon>
        <taxon>Arachnida</taxon>
        <taxon>Araneae</taxon>
        <taxon>Araneomorphae</taxon>
        <taxon>Entelegynae</taxon>
        <taxon>Araneoidea</taxon>
        <taxon>Nephilidae</taxon>
        <taxon>Trichonephila</taxon>
    </lineage>
</organism>
<proteinExistence type="predicted"/>
<protein>
    <submittedName>
        <fullName evidence="1">Uncharacterized protein</fullName>
    </submittedName>
</protein>
<sequence length="89" mass="9713">MAKLNGRDYGFKRIVSNPAEHLARRTSFYESRCEQISALCIGDTVSSFIEKKLALFSGVFSKGKRAGVDSKVPPTAFINGTEGIGQDLQ</sequence>
<name>A0A8X6S3X1_TRICX</name>
<reference evidence="1" key="1">
    <citation type="submission" date="2020-08" db="EMBL/GenBank/DDBJ databases">
        <title>Multicomponent nature underlies the extraordinary mechanical properties of spider dragline silk.</title>
        <authorList>
            <person name="Kono N."/>
            <person name="Nakamura H."/>
            <person name="Mori M."/>
            <person name="Yoshida Y."/>
            <person name="Ohtoshi R."/>
            <person name="Malay A.D."/>
            <person name="Moran D.A.P."/>
            <person name="Tomita M."/>
            <person name="Numata K."/>
            <person name="Arakawa K."/>
        </authorList>
    </citation>
    <scope>NUCLEOTIDE SEQUENCE</scope>
</reference>
<dbReference type="EMBL" id="BMAU01021244">
    <property type="protein sequence ID" value="GFY04333.1"/>
    <property type="molecule type" value="Genomic_DNA"/>
</dbReference>
<evidence type="ECO:0000313" key="1">
    <source>
        <dbReference type="EMBL" id="GFY04333.1"/>
    </source>
</evidence>
<dbReference type="Proteomes" id="UP000887159">
    <property type="component" value="Unassembled WGS sequence"/>
</dbReference>
<keyword evidence="2" id="KW-1185">Reference proteome</keyword>
<comment type="caution">
    <text evidence="1">The sequence shown here is derived from an EMBL/GenBank/DDBJ whole genome shotgun (WGS) entry which is preliminary data.</text>
</comment>
<evidence type="ECO:0000313" key="2">
    <source>
        <dbReference type="Proteomes" id="UP000887159"/>
    </source>
</evidence>
<gene>
    <name evidence="1" type="ORF">TNCV_4414211</name>
</gene>
<accession>A0A8X6S3X1</accession>